<evidence type="ECO:0000256" key="1">
    <source>
        <dbReference type="SAM" id="Phobius"/>
    </source>
</evidence>
<keyword evidence="1" id="KW-1133">Transmembrane helix</keyword>
<keyword evidence="1" id="KW-0472">Membrane</keyword>
<comment type="caution">
    <text evidence="2">The sequence shown here is derived from an EMBL/GenBank/DDBJ whole genome shotgun (WGS) entry which is preliminary data.</text>
</comment>
<keyword evidence="3" id="KW-1185">Reference proteome</keyword>
<evidence type="ECO:0000313" key="3">
    <source>
        <dbReference type="Proteomes" id="UP001240447"/>
    </source>
</evidence>
<accession>A0ABT9NS22</accession>
<name>A0ABT9NS22_9ACTN</name>
<sequence>MNDLLRETLRDEAHQLGPAPVDLDAVIRSGRARVRRRRGGAVVIAACVCAAGIALSTSWLGHGAGSGDTRLPVAGAPTIDFAELQPSWAVGDVVHYGDATLGVAAAVHSYVLTAHGVVYADAEGTVRFDDGSGSTVVGRVDAGRGYLRADRQGRHAAWIDTSLPTPGLVVLDTATGEVVHGEGVREPAKDTEFGTPYVYAVDGHTVLWMDARGAQALDVRSGDTTVLDETADHFTIIAARDGVVVHDGLGILPGRGEGNGPDGHYVSKLSELPSGDYARVRTPTRMVTTASYGFLNPGGHLVAFEHDDAYAVFSTDDGAQVAGALNGPAWAVGYDWLDPRTTVVMALPDFSEDAEESSIDILTCSVPESVCTPVASGVARMDTDGAGGLALPVGEALG</sequence>
<gene>
    <name evidence="2" type="ORF">J2S59_003034</name>
</gene>
<keyword evidence="1" id="KW-0812">Transmembrane</keyword>
<organism evidence="2 3">
    <name type="scientific">Nocardioides massiliensis</name>
    <dbReference type="NCBI Taxonomy" id="1325935"/>
    <lineage>
        <taxon>Bacteria</taxon>
        <taxon>Bacillati</taxon>
        <taxon>Actinomycetota</taxon>
        <taxon>Actinomycetes</taxon>
        <taxon>Propionibacteriales</taxon>
        <taxon>Nocardioidaceae</taxon>
        <taxon>Nocardioides</taxon>
    </lineage>
</organism>
<proteinExistence type="predicted"/>
<evidence type="ECO:0008006" key="4">
    <source>
        <dbReference type="Google" id="ProtNLM"/>
    </source>
</evidence>
<dbReference type="RefSeq" id="WP_306825261.1">
    <property type="nucleotide sequence ID" value="NZ_JAUSQM010000001.1"/>
</dbReference>
<dbReference type="Proteomes" id="UP001240447">
    <property type="component" value="Unassembled WGS sequence"/>
</dbReference>
<protein>
    <recommendedName>
        <fullName evidence="4">WD40 repeat domain-containing protein</fullName>
    </recommendedName>
</protein>
<reference evidence="2 3" key="1">
    <citation type="submission" date="2023-07" db="EMBL/GenBank/DDBJ databases">
        <title>Sequencing the genomes of 1000 actinobacteria strains.</title>
        <authorList>
            <person name="Klenk H.-P."/>
        </authorList>
    </citation>
    <scope>NUCLEOTIDE SEQUENCE [LARGE SCALE GENOMIC DNA]</scope>
    <source>
        <strain evidence="2 3">GD13</strain>
    </source>
</reference>
<dbReference type="EMBL" id="JAUSQM010000001">
    <property type="protein sequence ID" value="MDP9823225.1"/>
    <property type="molecule type" value="Genomic_DNA"/>
</dbReference>
<feature type="transmembrane region" description="Helical" evidence="1">
    <location>
        <begin position="41"/>
        <end position="61"/>
    </location>
</feature>
<evidence type="ECO:0000313" key="2">
    <source>
        <dbReference type="EMBL" id="MDP9823225.1"/>
    </source>
</evidence>